<dbReference type="Pfam" id="PF00512">
    <property type="entry name" value="HisKA"/>
    <property type="match status" value="1"/>
</dbReference>
<name>A0ABY2CUE3_GULMO</name>
<feature type="transmembrane region" description="Helical" evidence="3">
    <location>
        <begin position="20"/>
        <end position="41"/>
    </location>
</feature>
<accession>A0ABY2CUE3</accession>
<keyword evidence="3" id="KW-0812">Transmembrane</keyword>
<dbReference type="SMART" id="SM00388">
    <property type="entry name" value="HisKA"/>
    <property type="match status" value="1"/>
</dbReference>
<reference evidence="5 6" key="1">
    <citation type="submission" date="2019-03" db="EMBL/GenBank/DDBJ databases">
        <title>Genomic Encyclopedia of Type Strains, Phase IV (KMG-IV): sequencing the most valuable type-strain genomes for metagenomic binning, comparative biology and taxonomic classification.</title>
        <authorList>
            <person name="Goeker M."/>
        </authorList>
    </citation>
    <scope>NUCLEOTIDE SEQUENCE [LARGE SCALE GENOMIC DNA]</scope>
    <source>
        <strain evidence="5 6">DSM 18507</strain>
    </source>
</reference>
<keyword evidence="3" id="KW-1133">Transmembrane helix</keyword>
<evidence type="ECO:0000256" key="1">
    <source>
        <dbReference type="ARBA" id="ARBA00000085"/>
    </source>
</evidence>
<feature type="domain" description="Signal transduction histidine kinase dimerisation/phosphoacceptor" evidence="4">
    <location>
        <begin position="483"/>
        <end position="551"/>
    </location>
</feature>
<protein>
    <recommendedName>
        <fullName evidence="2">histidine kinase</fullName>
        <ecNumber evidence="2">2.7.13.3</ecNumber>
    </recommendedName>
</protein>
<evidence type="ECO:0000313" key="5">
    <source>
        <dbReference type="EMBL" id="TCW29056.1"/>
    </source>
</evidence>
<gene>
    <name evidence="5" type="ORF">EV669_11023</name>
</gene>
<evidence type="ECO:0000259" key="4">
    <source>
        <dbReference type="SMART" id="SM00388"/>
    </source>
</evidence>
<keyword evidence="6" id="KW-1185">Reference proteome</keyword>
<dbReference type="RefSeq" id="WP_132098892.1">
    <property type="nucleotide sequence ID" value="NZ_SMDA01000010.1"/>
</dbReference>
<dbReference type="CDD" id="cd18774">
    <property type="entry name" value="PDC2_HK_sensor"/>
    <property type="match status" value="1"/>
</dbReference>
<evidence type="ECO:0000256" key="2">
    <source>
        <dbReference type="ARBA" id="ARBA00012438"/>
    </source>
</evidence>
<dbReference type="EC" id="2.7.13.3" evidence="2"/>
<dbReference type="EMBL" id="SMDA01000010">
    <property type="protein sequence ID" value="TCW29056.1"/>
    <property type="molecule type" value="Genomic_DNA"/>
</dbReference>
<comment type="caution">
    <text evidence="5">The sequence shown here is derived from an EMBL/GenBank/DDBJ whole genome shotgun (WGS) entry which is preliminary data.</text>
</comment>
<dbReference type="CDD" id="cd00082">
    <property type="entry name" value="HisKA"/>
    <property type="match status" value="1"/>
</dbReference>
<dbReference type="Gene3D" id="3.30.450.20">
    <property type="entry name" value="PAS domain"/>
    <property type="match status" value="1"/>
</dbReference>
<dbReference type="Gene3D" id="1.10.287.130">
    <property type="match status" value="1"/>
</dbReference>
<dbReference type="SUPFAM" id="SSF47384">
    <property type="entry name" value="Homodimeric domain of signal transducing histidine kinase"/>
    <property type="match status" value="1"/>
</dbReference>
<keyword evidence="3" id="KW-0472">Membrane</keyword>
<dbReference type="Proteomes" id="UP000294801">
    <property type="component" value="Unassembled WGS sequence"/>
</dbReference>
<proteinExistence type="predicted"/>
<dbReference type="InterPro" id="IPR003661">
    <property type="entry name" value="HisK_dim/P_dom"/>
</dbReference>
<organism evidence="5 6">
    <name type="scientific">Gulbenkiania mobilis</name>
    <dbReference type="NCBI Taxonomy" id="397457"/>
    <lineage>
        <taxon>Bacteria</taxon>
        <taxon>Pseudomonadati</taxon>
        <taxon>Pseudomonadota</taxon>
        <taxon>Betaproteobacteria</taxon>
        <taxon>Neisseriales</taxon>
        <taxon>Chromobacteriaceae</taxon>
        <taxon>Gulbenkiania</taxon>
    </lineage>
</organism>
<feature type="transmembrane region" description="Helical" evidence="3">
    <location>
        <begin position="381"/>
        <end position="401"/>
    </location>
</feature>
<sequence>MNETGQTRSVPLERWLWRSFLRAAIVPLLVIELGFLMVYWISGEMTLAQNRASVTGLTRNFFERAARQEGTAISQQLMSVETLTRLFARQTGSALATPAQPDPTEVARYTTSPEGAFYTTRDNGGAAAFFSGHVPVGPAEKDKVWRTVRLDPLMKDIVSANPLVTQVYFNTRDSYNRIYPYFEVLSQYPVKMDIPSYNFYYEADGKHNPLRRAVWTDAYLDPAGSGWMVSSIAPVWLGDRLEAVVGIDITLKTVVDQVLKLDLPGSAYAMLLSRDGTILALPSKGEGDWRLRELTRFHYTEAITSNTFKPESFRINRLPAGKRLADAMRRAPAGTLALTLDQPVLASWARVAGPGWTLVLVAPENEVLAEVNSLHGRLAKIGYGMVLTLLAFYVVFFAVLYRHARRTSRRMAGPMAQFESMVGGIGKGRYPEAAPDSDIEEMNRLGTHIVGLGQTLEEAARQLETRREQDLALLERERALNREHQRFIETMSHEVRTPLTLIDSTAQSLERRADQMPPQTVVERAVRIRAATQRLAAMLDETLAEFPVDSGPQPVVRMVRSALARLPDGLITDAVHDAAEEGRVAEAAWRCIIDEVASRIAHWQGTWHSRLNEEAGTCCWLLQQVRPGSIGPVQLDMLTAEAEAAGGGLDYEEEADGRRQLVLRIPLVQKEAP</sequence>
<evidence type="ECO:0000256" key="3">
    <source>
        <dbReference type="SAM" id="Phobius"/>
    </source>
</evidence>
<dbReference type="InterPro" id="IPR036097">
    <property type="entry name" value="HisK_dim/P_sf"/>
</dbReference>
<comment type="catalytic activity">
    <reaction evidence="1">
        <text>ATP + protein L-histidine = ADP + protein N-phospho-L-histidine.</text>
        <dbReference type="EC" id="2.7.13.3"/>
    </reaction>
</comment>
<evidence type="ECO:0000313" key="6">
    <source>
        <dbReference type="Proteomes" id="UP000294801"/>
    </source>
</evidence>